<feature type="binding site" evidence="13">
    <location>
        <position position="290"/>
    </location>
    <ligand>
        <name>[3Fe-4S] cluster</name>
        <dbReference type="ChEBI" id="CHEBI:21137"/>
    </ligand>
</feature>
<dbReference type="AlphaFoldDB" id="E8T2J2"/>
<feature type="domain" description="Cytochrome-c3 hydrogenase C-terminal" evidence="15">
    <location>
        <begin position="223"/>
        <end position="305"/>
    </location>
</feature>
<keyword evidence="17" id="KW-1185">Reference proteome</keyword>
<feature type="binding site" evidence="13">
    <location>
        <position position="156"/>
    </location>
    <ligand>
        <name>[4Fe-4S] cluster</name>
        <dbReference type="ChEBI" id="CHEBI:49883"/>
        <label>1</label>
    </ligand>
</feature>
<dbReference type="Gene3D" id="4.10.480.10">
    <property type="entry name" value="Cytochrome-c3 hydrogenase, C-terminal domain"/>
    <property type="match status" value="1"/>
</dbReference>
<dbReference type="GO" id="GO:0051538">
    <property type="term" value="F:3 iron, 4 sulfur cluster binding"/>
    <property type="evidence" value="ECO:0007669"/>
    <property type="project" value="UniProtKB-KW"/>
</dbReference>
<evidence type="ECO:0000256" key="6">
    <source>
        <dbReference type="ARBA" id="ARBA00022485"/>
    </source>
</evidence>
<feature type="binding site" evidence="13">
    <location>
        <position position="60"/>
    </location>
    <ligand>
        <name>[4Fe-4S] cluster</name>
        <dbReference type="ChEBI" id="CHEBI:49883"/>
        <label>1</label>
    </ligand>
</feature>
<dbReference type="eggNOG" id="COG1740">
    <property type="taxonomic scope" value="Bacteria"/>
</dbReference>
<evidence type="ECO:0000313" key="16">
    <source>
        <dbReference type="EMBL" id="ADU97087.1"/>
    </source>
</evidence>
<dbReference type="GO" id="GO:0051539">
    <property type="term" value="F:4 iron, 4 sulfur cluster binding"/>
    <property type="evidence" value="ECO:0007669"/>
    <property type="project" value="UniProtKB-KW"/>
</dbReference>
<evidence type="ECO:0000259" key="15">
    <source>
        <dbReference type="Pfam" id="PF14720"/>
    </source>
</evidence>
<evidence type="ECO:0000256" key="9">
    <source>
        <dbReference type="ARBA" id="ARBA00023002"/>
    </source>
</evidence>
<dbReference type="PROSITE" id="PS51318">
    <property type="entry name" value="TAT"/>
    <property type="match status" value="1"/>
</dbReference>
<dbReference type="HOGENOM" id="CLU_046107_0_1_0"/>
<dbReference type="InterPro" id="IPR006311">
    <property type="entry name" value="TAT_signal"/>
</dbReference>
<keyword evidence="7 13" id="KW-0479">Metal-binding</keyword>
<feature type="binding site" evidence="13">
    <location>
        <position position="228"/>
    </location>
    <ligand>
        <name>[4Fe-4S] cluster</name>
        <dbReference type="ChEBI" id="CHEBI:49883"/>
        <label>2</label>
    </ligand>
</feature>
<dbReference type="PRINTS" id="PR00614">
    <property type="entry name" value="NIHGNASESMLL"/>
</dbReference>
<evidence type="ECO:0000259" key="14">
    <source>
        <dbReference type="Pfam" id="PF01058"/>
    </source>
</evidence>
<evidence type="ECO:0000256" key="1">
    <source>
        <dbReference type="ARBA" id="ARBA00001927"/>
    </source>
</evidence>
<evidence type="ECO:0000256" key="10">
    <source>
        <dbReference type="ARBA" id="ARBA00023004"/>
    </source>
</evidence>
<feature type="binding site" evidence="13">
    <location>
        <position position="63"/>
    </location>
    <ligand>
        <name>[4Fe-4S] cluster</name>
        <dbReference type="ChEBI" id="CHEBI:49883"/>
        <label>1</label>
    </ligand>
</feature>
<keyword evidence="6 13" id="KW-0004">4Fe-4S</keyword>
<dbReference type="KEGG" id="tam:Theam_1121"/>
<sequence length="360" mass="38652">MNRSLFLGGIPRTMSRRGFLRACAIATAAMGLPMEMVPKVAEAASDPKRPSVVWLQFQECTGCSESLLRASHPDIATLILDLISLDYHETLMAAAGEQAEQNLDNAIKRGNYILVVEGGIPLKDGGIYCKIAGKTAVEIVKEAAEKALAIITIGTCSSFGGIQAANPNPTGAVGVSEIIKDKPIVKVPGCPPNPHNFLATVLYFLTFKKLPPTDVHGRPLFAYGRKIHDHCERRPHFDEGRYVEQFGDVGHRLGYCLYKVGCKGPETYSNCPVIRFNDVEVWPVSVGNGCYGCTEPHFWDTMTPFHKRLPNVKIPGAGKGIQASATEVGKVALGVTAAALAIHAGVGVAKRLATGSKSEE</sequence>
<dbReference type="GO" id="GO:0009061">
    <property type="term" value="P:anaerobic respiration"/>
    <property type="evidence" value="ECO:0007669"/>
    <property type="project" value="TreeGrafter"/>
</dbReference>
<comment type="similarity">
    <text evidence="4">Belongs to the [NiFe]/[NiFeSe] hydrogenase small subunit family.</text>
</comment>
<comment type="cofactor">
    <cofactor evidence="1">
        <name>[3Fe-4S] cluster</name>
        <dbReference type="ChEBI" id="CHEBI:21137"/>
    </cofactor>
</comment>
<evidence type="ECO:0000256" key="8">
    <source>
        <dbReference type="ARBA" id="ARBA00022729"/>
    </source>
</evidence>
<keyword evidence="9 16" id="KW-0560">Oxidoreductase</keyword>
<evidence type="ECO:0000256" key="7">
    <source>
        <dbReference type="ARBA" id="ARBA00022723"/>
    </source>
</evidence>
<dbReference type="RefSeq" id="WP_013537873.1">
    <property type="nucleotide sequence ID" value="NC_014926.1"/>
</dbReference>
<evidence type="ECO:0000256" key="11">
    <source>
        <dbReference type="ARBA" id="ARBA00023014"/>
    </source>
</evidence>
<dbReference type="GO" id="GO:0016020">
    <property type="term" value="C:membrane"/>
    <property type="evidence" value="ECO:0007669"/>
    <property type="project" value="TreeGrafter"/>
</dbReference>
<dbReference type="GO" id="GO:0046872">
    <property type="term" value="F:metal ion binding"/>
    <property type="evidence" value="ECO:0007669"/>
    <property type="project" value="UniProtKB-KW"/>
</dbReference>
<accession>E8T2J2</accession>
<evidence type="ECO:0000256" key="4">
    <source>
        <dbReference type="ARBA" id="ARBA00006605"/>
    </source>
</evidence>
<dbReference type="GO" id="GO:0009055">
    <property type="term" value="F:electron transfer activity"/>
    <property type="evidence" value="ECO:0007669"/>
    <property type="project" value="TreeGrafter"/>
</dbReference>
<dbReference type="Pfam" id="PF01058">
    <property type="entry name" value="Oxidored_q6"/>
    <property type="match status" value="1"/>
</dbReference>
<feature type="binding site" evidence="13">
    <location>
        <position position="271"/>
    </location>
    <ligand>
        <name>[3Fe-4S] cluster</name>
        <dbReference type="ChEBI" id="CHEBI:21137"/>
    </ligand>
</feature>
<keyword evidence="11 13" id="KW-0411">Iron-sulfur</keyword>
<dbReference type="InterPro" id="IPR027394">
    <property type="entry name" value="Cytochrome-c3_hydrogenase_C"/>
</dbReference>
<dbReference type="GO" id="GO:0030313">
    <property type="term" value="C:cell envelope"/>
    <property type="evidence" value="ECO:0007669"/>
    <property type="project" value="UniProtKB-SubCell"/>
</dbReference>
<evidence type="ECO:0000256" key="3">
    <source>
        <dbReference type="ARBA" id="ARBA00004196"/>
    </source>
</evidence>
<feature type="domain" description="NADH:ubiquinone oxidoreductase-like 20kDa subunit" evidence="14">
    <location>
        <begin position="60"/>
        <end position="203"/>
    </location>
</feature>
<dbReference type="NCBIfam" id="TIGR01409">
    <property type="entry name" value="TAT_signal_seq"/>
    <property type="match status" value="1"/>
</dbReference>
<reference evidence="16" key="1">
    <citation type="submission" date="2011-01" db="EMBL/GenBank/DDBJ databases">
        <title>Complete sequence of chromosome of Thermovibrio ammonificans HB-1.</title>
        <authorList>
            <consortium name="US DOE Joint Genome Institute"/>
            <person name="Lucas S."/>
            <person name="Copeland A."/>
            <person name="Lapidus A."/>
            <person name="Cheng J.-F."/>
            <person name="Goodwin L."/>
            <person name="Pitluck S."/>
            <person name="Davenport K."/>
            <person name="Detter J.C."/>
            <person name="Han C."/>
            <person name="Tapia R."/>
            <person name="Land M."/>
            <person name="Hauser L."/>
            <person name="Kyrpides N."/>
            <person name="Ivanova N."/>
            <person name="Ovchinnikova G."/>
            <person name="Vetriani C."/>
            <person name="Woyke T."/>
        </authorList>
    </citation>
    <scope>NUCLEOTIDE SEQUENCE [LARGE SCALE GENOMIC DNA]</scope>
    <source>
        <strain evidence="16">HB-1</strain>
    </source>
</reference>
<feature type="binding site" evidence="13">
    <location>
        <position position="293"/>
    </location>
    <ligand>
        <name>[3Fe-4S] cluster</name>
        <dbReference type="ChEBI" id="CHEBI:21137"/>
    </ligand>
</feature>
<evidence type="ECO:0000256" key="12">
    <source>
        <dbReference type="ARBA" id="ARBA00023291"/>
    </source>
</evidence>
<dbReference type="STRING" id="648996.Theam_1121"/>
<feature type="binding site" evidence="13">
    <location>
        <position position="256"/>
    </location>
    <ligand>
        <name>[4Fe-4S] cluster</name>
        <dbReference type="ChEBI" id="CHEBI:49883"/>
        <label>2</label>
    </ligand>
</feature>
<comment type="subunit">
    <text evidence="5">Heterodimer of a large and a small subunit.</text>
</comment>
<dbReference type="NCBIfam" id="TIGR00391">
    <property type="entry name" value="hydA"/>
    <property type="match status" value="1"/>
</dbReference>
<keyword evidence="8" id="KW-0732">Signal</keyword>
<keyword evidence="12 13" id="KW-0003">3Fe-4S</keyword>
<proteinExistence type="inferred from homology"/>
<evidence type="ECO:0000256" key="5">
    <source>
        <dbReference type="ARBA" id="ARBA00011771"/>
    </source>
</evidence>
<dbReference type="GO" id="GO:0044569">
    <property type="term" value="C:[Ni-Fe] hydrogenase complex"/>
    <property type="evidence" value="ECO:0007669"/>
    <property type="project" value="TreeGrafter"/>
</dbReference>
<comment type="cofactor">
    <cofactor evidence="2">
        <name>[4Fe-4S] cluster</name>
        <dbReference type="ChEBI" id="CHEBI:49883"/>
    </cofactor>
</comment>
<evidence type="ECO:0000256" key="2">
    <source>
        <dbReference type="ARBA" id="ARBA00001966"/>
    </source>
</evidence>
<dbReference type="PANTHER" id="PTHR30013">
    <property type="entry name" value="NIFE / NIFESE HYDROGENASE SMALL SUBUNIT FAMILY MEMBER"/>
    <property type="match status" value="1"/>
</dbReference>
<evidence type="ECO:0000313" key="17">
    <source>
        <dbReference type="Proteomes" id="UP000006362"/>
    </source>
</evidence>
<organism evidence="16 17">
    <name type="scientific">Thermovibrio ammonificans (strain DSM 15698 / JCM 12110 / HB-1)</name>
    <dbReference type="NCBI Taxonomy" id="648996"/>
    <lineage>
        <taxon>Bacteria</taxon>
        <taxon>Pseudomonadati</taxon>
        <taxon>Aquificota</taxon>
        <taxon>Aquificia</taxon>
        <taxon>Desulfurobacteriales</taxon>
        <taxon>Desulfurobacteriaceae</taxon>
        <taxon>Thermovibrio</taxon>
    </lineage>
</organism>
<name>E8T2J2_THEA1</name>
<dbReference type="InterPro" id="IPR019546">
    <property type="entry name" value="TAT_signal_bac_arc"/>
</dbReference>
<dbReference type="EMBL" id="CP002444">
    <property type="protein sequence ID" value="ADU97087.1"/>
    <property type="molecule type" value="Genomic_DNA"/>
</dbReference>
<dbReference type="InterPro" id="IPR001821">
    <property type="entry name" value="NiFe_hydrogenase_ssu"/>
</dbReference>
<dbReference type="InterPro" id="IPR037024">
    <property type="entry name" value="NiFe_Hase_small_N_sf"/>
</dbReference>
<dbReference type="InterPro" id="IPR037148">
    <property type="entry name" value="NiFe-Hase_small_C_sf"/>
</dbReference>
<dbReference type="EC" id="1.12.99.6" evidence="16"/>
<dbReference type="PIRSF" id="PIRSF000310">
    <property type="entry name" value="NiFe_hyd_ssu"/>
    <property type="match status" value="1"/>
</dbReference>
<comment type="subcellular location">
    <subcellularLocation>
        <location evidence="3">Cell envelope</location>
    </subcellularLocation>
</comment>
<dbReference type="Proteomes" id="UP000006362">
    <property type="component" value="Chromosome"/>
</dbReference>
<dbReference type="GO" id="GO:0008901">
    <property type="term" value="F:ferredoxin hydrogenase activity"/>
    <property type="evidence" value="ECO:0007669"/>
    <property type="project" value="InterPro"/>
</dbReference>
<dbReference type="PANTHER" id="PTHR30013:SF7">
    <property type="entry name" value="HYDROGENASE-2 SMALL CHAIN"/>
    <property type="match status" value="1"/>
</dbReference>
<dbReference type="GO" id="GO:0009375">
    <property type="term" value="C:ferredoxin hydrogenase complex"/>
    <property type="evidence" value="ECO:0007669"/>
    <property type="project" value="InterPro"/>
</dbReference>
<feature type="binding site" evidence="13">
    <location>
        <position position="231"/>
    </location>
    <ligand>
        <name>[4Fe-4S] cluster</name>
        <dbReference type="ChEBI" id="CHEBI:49883"/>
        <label>2</label>
    </ligand>
</feature>
<dbReference type="SUPFAM" id="SSF56770">
    <property type="entry name" value="HydA/Nqo6-like"/>
    <property type="match status" value="1"/>
</dbReference>
<dbReference type="Gene3D" id="3.40.50.700">
    <property type="entry name" value="NADH:ubiquinone oxidoreductase-like, 20kDa subunit"/>
    <property type="match status" value="1"/>
</dbReference>
<evidence type="ECO:0000256" key="13">
    <source>
        <dbReference type="PIRSR" id="PIRSR000310-1"/>
    </source>
</evidence>
<protein>
    <submittedName>
        <fullName evidence="16">Hydrogenase (NiFe) small subunit HydA</fullName>
        <ecNumber evidence="16">1.12.99.6</ecNumber>
    </submittedName>
</protein>
<keyword evidence="10 13" id="KW-0408">Iron</keyword>
<feature type="binding site" evidence="13">
    <location>
        <position position="262"/>
    </location>
    <ligand>
        <name>[4Fe-4S] cluster</name>
        <dbReference type="ChEBI" id="CHEBI:49883"/>
        <label>2</label>
    </ligand>
</feature>
<gene>
    <name evidence="16" type="ordered locus">Theam_1121</name>
</gene>
<dbReference type="GO" id="GO:0033748">
    <property type="term" value="F:hydrogenase (acceptor) activity"/>
    <property type="evidence" value="ECO:0007669"/>
    <property type="project" value="UniProtKB-EC"/>
</dbReference>
<feature type="binding site" evidence="13">
    <location>
        <position position="190"/>
    </location>
    <ligand>
        <name>[4Fe-4S] cluster</name>
        <dbReference type="ChEBI" id="CHEBI:49883"/>
        <label>1</label>
    </ligand>
</feature>
<dbReference type="Pfam" id="PF14720">
    <property type="entry name" value="NiFe_hyd_SSU_C"/>
    <property type="match status" value="1"/>
</dbReference>
<dbReference type="InterPro" id="IPR006137">
    <property type="entry name" value="NADH_UbQ_OxRdtase-like_20kDa"/>
</dbReference>
<dbReference type="OrthoDB" id="9766729at2"/>